<dbReference type="InterPro" id="IPR017926">
    <property type="entry name" value="GATASE"/>
</dbReference>
<organism evidence="2 3">
    <name type="scientific">Lacibacter cauensis</name>
    <dbReference type="NCBI Taxonomy" id="510947"/>
    <lineage>
        <taxon>Bacteria</taxon>
        <taxon>Pseudomonadati</taxon>
        <taxon>Bacteroidota</taxon>
        <taxon>Chitinophagia</taxon>
        <taxon>Chitinophagales</taxon>
        <taxon>Chitinophagaceae</taxon>
        <taxon>Lacibacter</taxon>
    </lineage>
</organism>
<dbReference type="AlphaFoldDB" id="A0A562SX17"/>
<name>A0A562SX17_9BACT</name>
<accession>A0A562SX17</accession>
<dbReference type="PROSITE" id="PS51273">
    <property type="entry name" value="GATASE_TYPE_1"/>
    <property type="match status" value="1"/>
</dbReference>
<evidence type="ECO:0000259" key="1">
    <source>
        <dbReference type="Pfam" id="PF00117"/>
    </source>
</evidence>
<dbReference type="Proteomes" id="UP000316167">
    <property type="component" value="Unassembled WGS sequence"/>
</dbReference>
<proteinExistence type="predicted"/>
<keyword evidence="3" id="KW-1185">Reference proteome</keyword>
<dbReference type="GO" id="GO:0016740">
    <property type="term" value="F:transferase activity"/>
    <property type="evidence" value="ECO:0007669"/>
    <property type="project" value="UniProtKB-KW"/>
</dbReference>
<dbReference type="EMBL" id="VLLE01000002">
    <property type="protein sequence ID" value="TWI85713.1"/>
    <property type="molecule type" value="Genomic_DNA"/>
</dbReference>
<dbReference type="InterPro" id="IPR029062">
    <property type="entry name" value="Class_I_gatase-like"/>
</dbReference>
<dbReference type="SUPFAM" id="SSF52317">
    <property type="entry name" value="Class I glutamine amidotransferase-like"/>
    <property type="match status" value="1"/>
</dbReference>
<protein>
    <submittedName>
        <fullName evidence="2">GMP synthase-like glutamine amidotransferase</fullName>
    </submittedName>
</protein>
<evidence type="ECO:0000313" key="3">
    <source>
        <dbReference type="Proteomes" id="UP000316167"/>
    </source>
</evidence>
<gene>
    <name evidence="2" type="ORF">IQ13_0877</name>
</gene>
<dbReference type="Pfam" id="PF00117">
    <property type="entry name" value="GATase"/>
    <property type="match status" value="1"/>
</dbReference>
<comment type="caution">
    <text evidence="2">The sequence shown here is derived from an EMBL/GenBank/DDBJ whole genome shotgun (WGS) entry which is preliminary data.</text>
</comment>
<sequence>MVFLPFMAEVKQVRVAILDMYDGVANQGMRCIREILNSFADINVLDLSWDEFDVRGKCQVPDLSYDLYISTGGPGSPLESEGTDWENTFFNWIDSVKKWNDNPLNSKKKPVFFICHSFQLACRFFKIGNVCARKSTAFGVFPVHIIEGVEQEVVFSGLKDPFYAVDSRDYQVIQPDHKYLKQIGASLLCIEKERPHVPFERAIMGVRFNQHMIGTQFHPEADAIGMSMYLQKEDKKKTVIDNHGFEKWKSMIEHLEDPDKILYTYSHILPNFLHSAVFAQQTVEV</sequence>
<dbReference type="Gene3D" id="3.40.50.880">
    <property type="match status" value="1"/>
</dbReference>
<reference evidence="2 3" key="1">
    <citation type="journal article" date="2015" name="Stand. Genomic Sci.">
        <title>Genomic Encyclopedia of Bacterial and Archaeal Type Strains, Phase III: the genomes of soil and plant-associated and newly described type strains.</title>
        <authorList>
            <person name="Whitman W.B."/>
            <person name="Woyke T."/>
            <person name="Klenk H.P."/>
            <person name="Zhou Y."/>
            <person name="Lilburn T.G."/>
            <person name="Beck B.J."/>
            <person name="De Vos P."/>
            <person name="Vandamme P."/>
            <person name="Eisen J.A."/>
            <person name="Garrity G."/>
            <person name="Hugenholtz P."/>
            <person name="Kyrpides N.C."/>
        </authorList>
    </citation>
    <scope>NUCLEOTIDE SEQUENCE [LARGE SCALE GENOMIC DNA]</scope>
    <source>
        <strain evidence="2 3">CGMCC 1.7271</strain>
    </source>
</reference>
<evidence type="ECO:0000313" key="2">
    <source>
        <dbReference type="EMBL" id="TWI85713.1"/>
    </source>
</evidence>
<keyword evidence="2" id="KW-0808">Transferase</keyword>
<feature type="domain" description="Glutamine amidotransferase" evidence="1">
    <location>
        <begin position="17"/>
        <end position="222"/>
    </location>
</feature>
<keyword evidence="2" id="KW-0315">Glutamine amidotransferase</keyword>